<evidence type="ECO:0000313" key="3">
    <source>
        <dbReference type="Proteomes" id="UP000326396"/>
    </source>
</evidence>
<evidence type="ECO:0000256" key="1">
    <source>
        <dbReference type="SAM" id="Coils"/>
    </source>
</evidence>
<dbReference type="AlphaFoldDB" id="A0A5N6LZ78"/>
<dbReference type="Proteomes" id="UP000326396">
    <property type="component" value="Linkage Group LG7"/>
</dbReference>
<proteinExistence type="predicted"/>
<gene>
    <name evidence="2" type="ORF">E3N88_34814</name>
</gene>
<keyword evidence="3" id="KW-1185">Reference proteome</keyword>
<evidence type="ECO:0000313" key="2">
    <source>
        <dbReference type="EMBL" id="KAD3066934.1"/>
    </source>
</evidence>
<name>A0A5N6LZ78_9ASTR</name>
<protein>
    <submittedName>
        <fullName evidence="2">Uncharacterized protein</fullName>
    </submittedName>
</protein>
<accession>A0A5N6LZ78</accession>
<feature type="coiled-coil region" evidence="1">
    <location>
        <begin position="258"/>
        <end position="285"/>
    </location>
</feature>
<comment type="caution">
    <text evidence="2">The sequence shown here is derived from an EMBL/GenBank/DDBJ whole genome shotgun (WGS) entry which is preliminary data.</text>
</comment>
<dbReference type="EMBL" id="SZYD01000017">
    <property type="protein sequence ID" value="KAD3066934.1"/>
    <property type="molecule type" value="Genomic_DNA"/>
</dbReference>
<organism evidence="2 3">
    <name type="scientific">Mikania micrantha</name>
    <name type="common">bitter vine</name>
    <dbReference type="NCBI Taxonomy" id="192012"/>
    <lineage>
        <taxon>Eukaryota</taxon>
        <taxon>Viridiplantae</taxon>
        <taxon>Streptophyta</taxon>
        <taxon>Embryophyta</taxon>
        <taxon>Tracheophyta</taxon>
        <taxon>Spermatophyta</taxon>
        <taxon>Magnoliopsida</taxon>
        <taxon>eudicotyledons</taxon>
        <taxon>Gunneridae</taxon>
        <taxon>Pentapetalae</taxon>
        <taxon>asterids</taxon>
        <taxon>campanulids</taxon>
        <taxon>Asterales</taxon>
        <taxon>Asteraceae</taxon>
        <taxon>Asteroideae</taxon>
        <taxon>Heliantheae alliance</taxon>
        <taxon>Eupatorieae</taxon>
        <taxon>Mikania</taxon>
    </lineage>
</organism>
<keyword evidence="1" id="KW-0175">Coiled coil</keyword>
<reference evidence="2 3" key="1">
    <citation type="submission" date="2019-05" db="EMBL/GenBank/DDBJ databases">
        <title>Mikania micrantha, genome provides insights into the molecular mechanism of rapid growth.</title>
        <authorList>
            <person name="Liu B."/>
        </authorList>
    </citation>
    <scope>NUCLEOTIDE SEQUENCE [LARGE SCALE GENOMIC DNA]</scope>
    <source>
        <strain evidence="2">NLD-2019</strain>
        <tissue evidence="2">Leaf</tissue>
    </source>
</reference>
<sequence>MIYQRGGGIAAEAFATDLYVCPIHKPSSVYHDYISVEALTKALAQLLTETLSSVINHSVYTVFSTWLPKDYHQYQKNQWKSEDQQRYMMKCEDSCSISMKKSLDTCISLEQCSVLGESTMKPEQEEIMQEVNGEAMGLGPPTTWMKQYENGKPKELILTISKGWRPKQRWAFRATGYGGPLIKGSSTKSRRSVTGSEILLDFMNWVITAQSESYKQTIEAVDSIEVPAVGFSKSSGVGTTTQQTGITIKQNNFIIQAITNLLEEVKSVKEDVKELRQEFQKGKASAIENEQLLEELNKKLETLTIGGEKLHKPKGPYYVFKDPYKILKEEQEKQKK</sequence>